<dbReference type="STRING" id="490629.SAMN05216266_105180"/>
<gene>
    <name evidence="1" type="ORF">SAMN05216266_105180</name>
</gene>
<dbReference type="Proteomes" id="UP000243799">
    <property type="component" value="Unassembled WGS sequence"/>
</dbReference>
<proteinExistence type="predicted"/>
<evidence type="ECO:0000313" key="2">
    <source>
        <dbReference type="Proteomes" id="UP000243799"/>
    </source>
</evidence>
<dbReference type="EMBL" id="FOKG01000005">
    <property type="protein sequence ID" value="SFB14108.1"/>
    <property type="molecule type" value="Genomic_DNA"/>
</dbReference>
<organism evidence="1 2">
    <name type="scientific">Amycolatopsis marina</name>
    <dbReference type="NCBI Taxonomy" id="490629"/>
    <lineage>
        <taxon>Bacteria</taxon>
        <taxon>Bacillati</taxon>
        <taxon>Actinomycetota</taxon>
        <taxon>Actinomycetes</taxon>
        <taxon>Pseudonocardiales</taxon>
        <taxon>Pseudonocardiaceae</taxon>
        <taxon>Amycolatopsis</taxon>
    </lineage>
</organism>
<keyword evidence="2" id="KW-1185">Reference proteome</keyword>
<dbReference type="RefSeq" id="WP_245788272.1">
    <property type="nucleotide sequence ID" value="NZ_FOKG01000005.1"/>
</dbReference>
<sequence>MATAEGSDRYQGAECELCQGTGTMSWQQPTPAGVLRTIEMPCPNGCGEHWKHPNAERGRVVDQADDRPARVRGQADEANRIGADFIAGALRKWGAQHPEHRGGRPD</sequence>
<name>A0A1I0YP80_9PSEU</name>
<dbReference type="AlphaFoldDB" id="A0A1I0YP80"/>
<accession>A0A1I0YP80</accession>
<protein>
    <submittedName>
        <fullName evidence="1">Uncharacterized protein</fullName>
    </submittedName>
</protein>
<evidence type="ECO:0000313" key="1">
    <source>
        <dbReference type="EMBL" id="SFB14108.1"/>
    </source>
</evidence>
<reference evidence="2" key="1">
    <citation type="submission" date="2016-10" db="EMBL/GenBank/DDBJ databases">
        <authorList>
            <person name="Varghese N."/>
            <person name="Submissions S."/>
        </authorList>
    </citation>
    <scope>NUCLEOTIDE SEQUENCE [LARGE SCALE GENOMIC DNA]</scope>
    <source>
        <strain evidence="2">CGMCC 4.3568</strain>
    </source>
</reference>